<evidence type="ECO:0000259" key="9">
    <source>
        <dbReference type="PROSITE" id="PS51465"/>
    </source>
</evidence>
<feature type="transmembrane region" description="Helical" evidence="8">
    <location>
        <begin position="165"/>
        <end position="190"/>
    </location>
</feature>
<feature type="transmembrane region" description="Helical" evidence="8">
    <location>
        <begin position="202"/>
        <end position="229"/>
    </location>
</feature>
<evidence type="ECO:0000256" key="4">
    <source>
        <dbReference type="ARBA" id="ARBA00022692"/>
    </source>
</evidence>
<dbReference type="EMBL" id="CAJPWZ010000561">
    <property type="protein sequence ID" value="CAG2196564.1"/>
    <property type="molecule type" value="Genomic_DNA"/>
</dbReference>
<dbReference type="PANTHER" id="PTHR11388">
    <property type="entry name" value="ORGANIC ANION TRANSPORTER"/>
    <property type="match status" value="1"/>
</dbReference>
<feature type="transmembrane region" description="Helical" evidence="8">
    <location>
        <begin position="408"/>
        <end position="426"/>
    </location>
</feature>
<dbReference type="InterPro" id="IPR002350">
    <property type="entry name" value="Kazal_dom"/>
</dbReference>
<dbReference type="OrthoDB" id="5062115at2759"/>
<protein>
    <recommendedName>
        <fullName evidence="8">Solute carrier organic anion transporter family member</fullName>
    </recommendedName>
</protein>
<comment type="caution">
    <text evidence="10">The sequence shown here is derived from an EMBL/GenBank/DDBJ whole genome shotgun (WGS) entry which is preliminary data.</text>
</comment>
<dbReference type="PANTHER" id="PTHR11388:SF100">
    <property type="entry name" value="SOLUTE CARRIER ORGANIC ANION TRANSPORTER FAMILY MEMBER 4A1"/>
    <property type="match status" value="1"/>
</dbReference>
<accession>A0A8S3QU02</accession>
<dbReference type="GO" id="GO:0043252">
    <property type="term" value="P:sodium-independent organic anion transport"/>
    <property type="evidence" value="ECO:0007669"/>
    <property type="project" value="TreeGrafter"/>
</dbReference>
<feature type="transmembrane region" description="Helical" evidence="8">
    <location>
        <begin position="334"/>
        <end position="355"/>
    </location>
</feature>
<dbReference type="Gene3D" id="1.20.1250.20">
    <property type="entry name" value="MFS general substrate transporter like domains"/>
    <property type="match status" value="1"/>
</dbReference>
<sequence length="627" mass="67799">MSSSQVHPTDEENQEVTDVEDESNLKCRFGPKGCLNIKWVVFWLCVIGFIEGAAVNGVTNIVLTTLERRFSLPSSQSALIVSSTDIGAVIFVLFVSFYGAKKNRAVVVGLGTLIMSLGSFLFLIPHFASDTYDYQGANVNSTSQICEIGGDDTCTAPSQSGSGFLYVFMLAQFVHGIGFTPMFTLGTAYVDDNAKTESTAIYLGLIYALTALGVAAGYMGGGQFLSLWVDFERVDTTYIYDNFTPMDPIWVGAWWVGFIITCVTFFLSAIPMFAYPKNLPGSAAIRAARLTEEDRVRIAKQKNDTRPLKLKILDFPKAIFILVSIRIRAEKLKIPCFVIITLAACAETLIIGGLAAFAPKILEEKFDVVPSDAGLIMGAVTLLGGAGGMVFGGVLIKCFKLQVRGMTRLCCLMALLSLAIGAGFFINCEEKSFAGLSSSYSDGSLGVGNIISTCNADCGCTTSAFEPVCGSDSVTYFSACHAGCVPDEHRAVGLGLQWVLLRLLGTIPGPVLTGSVLDTSCEVWQDTCGTKGSCWVYDRMDMSWKLFVWWCAVKVASSIGFFIGGKLYKAPERTTLDIKPPIETNNVPNGDYDVNFKHKKPYDNMAYLSSEAPPSTSNNDVVLSTHI</sequence>
<dbReference type="GO" id="GO:0006811">
    <property type="term" value="P:monoatomic ion transport"/>
    <property type="evidence" value="ECO:0007669"/>
    <property type="project" value="UniProtKB-KW"/>
</dbReference>
<proteinExistence type="inferred from homology"/>
<feature type="transmembrane region" description="Helical" evidence="8">
    <location>
        <begin position="249"/>
        <end position="270"/>
    </location>
</feature>
<keyword evidence="4 8" id="KW-0812">Transmembrane</keyword>
<dbReference type="AlphaFoldDB" id="A0A8S3QU02"/>
<keyword evidence="3" id="KW-1003">Cell membrane</keyword>
<comment type="subcellular location">
    <subcellularLocation>
        <location evidence="1 8">Cell membrane</location>
        <topology evidence="1 8">Multi-pass membrane protein</topology>
    </subcellularLocation>
</comment>
<dbReference type="Gene3D" id="3.30.60.30">
    <property type="match status" value="1"/>
</dbReference>
<dbReference type="Pfam" id="PF03137">
    <property type="entry name" value="OATP"/>
    <property type="match status" value="2"/>
</dbReference>
<keyword evidence="8" id="KW-0406">Ion transport</keyword>
<evidence type="ECO:0000256" key="3">
    <source>
        <dbReference type="ARBA" id="ARBA00022475"/>
    </source>
</evidence>
<evidence type="ECO:0000256" key="6">
    <source>
        <dbReference type="ARBA" id="ARBA00023136"/>
    </source>
</evidence>
<dbReference type="InterPro" id="IPR036259">
    <property type="entry name" value="MFS_trans_sf"/>
</dbReference>
<keyword evidence="11" id="KW-1185">Reference proteome</keyword>
<name>A0A8S3QU02_MYTED</name>
<dbReference type="Proteomes" id="UP000683360">
    <property type="component" value="Unassembled WGS sequence"/>
</dbReference>
<evidence type="ECO:0000256" key="1">
    <source>
        <dbReference type="ARBA" id="ARBA00004651"/>
    </source>
</evidence>
<keyword evidence="7" id="KW-1015">Disulfide bond</keyword>
<keyword evidence="6 8" id="KW-0472">Membrane</keyword>
<dbReference type="GO" id="GO:0016323">
    <property type="term" value="C:basolateral plasma membrane"/>
    <property type="evidence" value="ECO:0007669"/>
    <property type="project" value="TreeGrafter"/>
</dbReference>
<feature type="transmembrane region" description="Helical" evidence="8">
    <location>
        <begin position="78"/>
        <end position="98"/>
    </location>
</feature>
<feature type="transmembrane region" description="Helical" evidence="8">
    <location>
        <begin position="547"/>
        <end position="568"/>
    </location>
</feature>
<dbReference type="SUPFAM" id="SSF103473">
    <property type="entry name" value="MFS general substrate transporter"/>
    <property type="match status" value="1"/>
</dbReference>
<feature type="transmembrane region" description="Helical" evidence="8">
    <location>
        <begin position="39"/>
        <end position="58"/>
    </location>
</feature>
<organism evidence="10 11">
    <name type="scientific">Mytilus edulis</name>
    <name type="common">Blue mussel</name>
    <dbReference type="NCBI Taxonomy" id="6550"/>
    <lineage>
        <taxon>Eukaryota</taxon>
        <taxon>Metazoa</taxon>
        <taxon>Spiralia</taxon>
        <taxon>Lophotrochozoa</taxon>
        <taxon>Mollusca</taxon>
        <taxon>Bivalvia</taxon>
        <taxon>Autobranchia</taxon>
        <taxon>Pteriomorphia</taxon>
        <taxon>Mytilida</taxon>
        <taxon>Mytiloidea</taxon>
        <taxon>Mytilidae</taxon>
        <taxon>Mytilinae</taxon>
        <taxon>Mytilus</taxon>
    </lineage>
</organism>
<dbReference type="PROSITE" id="PS51465">
    <property type="entry name" value="KAZAL_2"/>
    <property type="match status" value="1"/>
</dbReference>
<evidence type="ECO:0000313" key="10">
    <source>
        <dbReference type="EMBL" id="CAG2196564.1"/>
    </source>
</evidence>
<keyword evidence="8" id="KW-0813">Transport</keyword>
<evidence type="ECO:0000256" key="8">
    <source>
        <dbReference type="RuleBase" id="RU362056"/>
    </source>
</evidence>
<feature type="transmembrane region" description="Helical" evidence="8">
    <location>
        <begin position="105"/>
        <end position="124"/>
    </location>
</feature>
<reference evidence="10" key="1">
    <citation type="submission" date="2021-03" db="EMBL/GenBank/DDBJ databases">
        <authorList>
            <person name="Bekaert M."/>
        </authorList>
    </citation>
    <scope>NUCLEOTIDE SEQUENCE</scope>
</reference>
<dbReference type="NCBIfam" id="TIGR00805">
    <property type="entry name" value="oat"/>
    <property type="match status" value="1"/>
</dbReference>
<evidence type="ECO:0000313" key="11">
    <source>
        <dbReference type="Proteomes" id="UP000683360"/>
    </source>
</evidence>
<feature type="transmembrane region" description="Helical" evidence="8">
    <location>
        <begin position="375"/>
        <end position="396"/>
    </location>
</feature>
<dbReference type="InterPro" id="IPR004156">
    <property type="entry name" value="OATP"/>
</dbReference>
<evidence type="ECO:0000256" key="7">
    <source>
        <dbReference type="ARBA" id="ARBA00023157"/>
    </source>
</evidence>
<feature type="domain" description="Kazal-like" evidence="9">
    <location>
        <begin position="448"/>
        <end position="484"/>
    </location>
</feature>
<evidence type="ECO:0000256" key="5">
    <source>
        <dbReference type="ARBA" id="ARBA00022989"/>
    </source>
</evidence>
<dbReference type="GO" id="GO:0015347">
    <property type="term" value="F:sodium-independent organic anion transmembrane transporter activity"/>
    <property type="evidence" value="ECO:0007669"/>
    <property type="project" value="TreeGrafter"/>
</dbReference>
<comment type="caution">
    <text evidence="8">Lacks conserved residue(s) required for the propagation of feature annotation.</text>
</comment>
<keyword evidence="5 8" id="KW-1133">Transmembrane helix</keyword>
<comment type="similarity">
    <text evidence="2 8">Belongs to the organo anion transporter (TC 2.A.60) family.</text>
</comment>
<gene>
    <name evidence="10" type="ORF">MEDL_11467</name>
</gene>
<evidence type="ECO:0000256" key="2">
    <source>
        <dbReference type="ARBA" id="ARBA00009657"/>
    </source>
</evidence>